<dbReference type="CDD" id="cd18623">
    <property type="entry name" value="GH32_ScrB-like"/>
    <property type="match status" value="1"/>
</dbReference>
<dbReference type="InterPro" id="IPR013189">
    <property type="entry name" value="Glyco_hydro_32_C"/>
</dbReference>
<evidence type="ECO:0000256" key="2">
    <source>
        <dbReference type="ARBA" id="ARBA00009902"/>
    </source>
</evidence>
<dbReference type="GO" id="GO:0004564">
    <property type="term" value="F:beta-fructofuranosidase activity"/>
    <property type="evidence" value="ECO:0007669"/>
    <property type="project" value="UniProtKB-EC"/>
</dbReference>
<keyword evidence="5 8" id="KW-0378">Hydrolase</keyword>
<evidence type="ECO:0000256" key="8">
    <source>
        <dbReference type="RuleBase" id="RU362110"/>
    </source>
</evidence>
<evidence type="ECO:0000259" key="11">
    <source>
        <dbReference type="Pfam" id="PF08244"/>
    </source>
</evidence>
<proteinExistence type="inferred from homology"/>
<name>A0A165L086_9BACI</name>
<sequence length="487" mass="55895">MNENEKRLLTAVEERIQSFQQKAEADPYRLTYHLMPTIGLLNDPNGLSFFNGRYHFFYQWNPLEESHGAKFWGHYSSEDLTAWRHEPIALVPSEWYERNGCYSGSAVVSDDHLYLFYTGNVKNDSGERETYQCLAVSEDGVHFEKKGPIITLPEGFTAHFRDPKVWKRGATWHMVIGAQTLEGCGAVVLYTSDDLYHWTYRGIIAGAGRSGLGDFGYMWECPDLLEFEEGDVLLISPQGIEPEEDRYQNLFQSGYMMGSLDVDSSRFSHGDFSELDKGFDFYAPQTMTDEAGRRILVAWMGMTDSQEPYHPTLDYRWIHALTIPRELELKDGVLLQRPVKELKKLRAGAFNVRSKKLLAGERWDFDGMGVESKELILNVLEAGSFSIRIRNEAEIHYDCEKGRVTLTRHRLDDGSVERRRVDVSHVHQLHLFLDHSSLELFLNDGEHVFTARYFPDVSDDSIVLLPKQNVMFSVEAYSLTSTLNVHS</sequence>
<evidence type="ECO:0000256" key="5">
    <source>
        <dbReference type="ARBA" id="ARBA00022801"/>
    </source>
</evidence>
<comment type="caution">
    <text evidence="12">The sequence shown here is derived from an EMBL/GenBank/DDBJ whole genome shotgun (WGS) entry which is preliminary data.</text>
</comment>
<dbReference type="InterPro" id="IPR013148">
    <property type="entry name" value="Glyco_hydro_32_N"/>
</dbReference>
<dbReference type="Pfam" id="PF08244">
    <property type="entry name" value="Glyco_hydro_32C"/>
    <property type="match status" value="1"/>
</dbReference>
<keyword evidence="6 8" id="KW-0326">Glycosidase</keyword>
<comment type="similarity">
    <text evidence="2 8">Belongs to the glycosyl hydrolase 32 family.</text>
</comment>
<dbReference type="EMBL" id="LQQY01000009">
    <property type="protein sequence ID" value="KZE50625.1"/>
    <property type="molecule type" value="Genomic_DNA"/>
</dbReference>
<dbReference type="InterPro" id="IPR006232">
    <property type="entry name" value="Suc6P_hydrolase"/>
</dbReference>
<evidence type="ECO:0000256" key="9">
    <source>
        <dbReference type="RuleBase" id="RU365015"/>
    </source>
</evidence>
<organism evidence="12 13">
    <name type="scientific">Rossellomorea marisflavi</name>
    <dbReference type="NCBI Taxonomy" id="189381"/>
    <lineage>
        <taxon>Bacteria</taxon>
        <taxon>Bacillati</taxon>
        <taxon>Bacillota</taxon>
        <taxon>Bacilli</taxon>
        <taxon>Bacillales</taxon>
        <taxon>Bacillaceae</taxon>
        <taxon>Rossellomorea</taxon>
    </lineage>
</organism>
<evidence type="ECO:0000256" key="6">
    <source>
        <dbReference type="ARBA" id="ARBA00023295"/>
    </source>
</evidence>
<dbReference type="Proteomes" id="UP000076510">
    <property type="component" value="Unassembled WGS sequence"/>
</dbReference>
<dbReference type="GO" id="GO:0005737">
    <property type="term" value="C:cytoplasm"/>
    <property type="evidence" value="ECO:0007669"/>
    <property type="project" value="UniProtKB-SubCell"/>
</dbReference>
<dbReference type="RefSeq" id="WP_063190733.1">
    <property type="nucleotide sequence ID" value="NZ_JBLGCT010000001.1"/>
</dbReference>
<reference evidence="13" key="1">
    <citation type="submission" date="2016-01" db="EMBL/GenBank/DDBJ databases">
        <title>Whole genome sequencing of Bhargavaea cecembensis T14.</title>
        <authorList>
            <person name="Hong K.W."/>
        </authorList>
    </citation>
    <scope>NUCLEOTIDE SEQUENCE [LARGE SCALE GENOMIC DNA]</scope>
    <source>
        <strain evidence="13">M19</strain>
    </source>
</reference>
<comment type="catalytic activity">
    <reaction evidence="8">
        <text>Hydrolysis of terminal non-reducing beta-D-fructofuranoside residues in beta-D-fructofuranosides.</text>
        <dbReference type="EC" id="3.2.1.26"/>
    </reaction>
</comment>
<comment type="function">
    <text evidence="9">Enables the bacterium to metabolize sucrose as a sole carbon source.</text>
</comment>
<dbReference type="SMART" id="SM00640">
    <property type="entry name" value="Glyco_32"/>
    <property type="match status" value="1"/>
</dbReference>
<evidence type="ECO:0000256" key="7">
    <source>
        <dbReference type="ARBA" id="ARBA00033367"/>
    </source>
</evidence>
<dbReference type="AlphaFoldDB" id="A0A165L086"/>
<evidence type="ECO:0000256" key="1">
    <source>
        <dbReference type="ARBA" id="ARBA00004914"/>
    </source>
</evidence>
<dbReference type="SUPFAM" id="SSF49899">
    <property type="entry name" value="Concanavalin A-like lectins/glucanases"/>
    <property type="match status" value="1"/>
</dbReference>
<comment type="pathway">
    <text evidence="1 9">Glycan biosynthesis; sucrose metabolism.</text>
</comment>
<evidence type="ECO:0000256" key="4">
    <source>
        <dbReference type="ARBA" id="ARBA00019623"/>
    </source>
</evidence>
<dbReference type="InterPro" id="IPR013320">
    <property type="entry name" value="ConA-like_dom_sf"/>
</dbReference>
<dbReference type="InterPro" id="IPR051214">
    <property type="entry name" value="GH32_Enzymes"/>
</dbReference>
<keyword evidence="9" id="KW-0119">Carbohydrate metabolism</keyword>
<dbReference type="PROSITE" id="PS00609">
    <property type="entry name" value="GLYCOSYL_HYDROL_F32"/>
    <property type="match status" value="1"/>
</dbReference>
<dbReference type="GO" id="GO:0005985">
    <property type="term" value="P:sucrose metabolic process"/>
    <property type="evidence" value="ECO:0007669"/>
    <property type="project" value="UniProtKB-UniPathway"/>
</dbReference>
<dbReference type="OrthoDB" id="9759709at2"/>
<dbReference type="SUPFAM" id="SSF75005">
    <property type="entry name" value="Arabinanase/levansucrase/invertase"/>
    <property type="match status" value="1"/>
</dbReference>
<feature type="domain" description="Glycosyl hydrolase family 32 N-terminal" evidence="10">
    <location>
        <begin position="33"/>
        <end position="338"/>
    </location>
</feature>
<dbReference type="Gene3D" id="2.115.10.20">
    <property type="entry name" value="Glycosyl hydrolase domain, family 43"/>
    <property type="match status" value="1"/>
</dbReference>
<evidence type="ECO:0000259" key="10">
    <source>
        <dbReference type="Pfam" id="PF00251"/>
    </source>
</evidence>
<evidence type="ECO:0000313" key="13">
    <source>
        <dbReference type="Proteomes" id="UP000076510"/>
    </source>
</evidence>
<dbReference type="UniPathway" id="UPA00238"/>
<dbReference type="PANTHER" id="PTHR43101">
    <property type="entry name" value="BETA-FRUCTOSIDASE"/>
    <property type="match status" value="1"/>
</dbReference>
<gene>
    <name evidence="12" type="ORF">AV649_14585</name>
</gene>
<dbReference type="InterPro" id="IPR001362">
    <property type="entry name" value="Glyco_hydro_32"/>
</dbReference>
<dbReference type="PANTHER" id="PTHR43101:SF1">
    <property type="entry name" value="BETA-FRUCTOSIDASE"/>
    <property type="match status" value="1"/>
</dbReference>
<dbReference type="EC" id="3.2.1.26" evidence="3 8"/>
<dbReference type="Pfam" id="PF00251">
    <property type="entry name" value="Glyco_hydro_32N"/>
    <property type="match status" value="1"/>
</dbReference>
<dbReference type="InterPro" id="IPR018053">
    <property type="entry name" value="Glyco_hydro_32_AS"/>
</dbReference>
<evidence type="ECO:0000256" key="3">
    <source>
        <dbReference type="ARBA" id="ARBA00012758"/>
    </source>
</evidence>
<dbReference type="NCBIfam" id="TIGR01322">
    <property type="entry name" value="scrB_fam"/>
    <property type="match status" value="1"/>
</dbReference>
<dbReference type="Gene3D" id="2.60.120.560">
    <property type="entry name" value="Exo-inulinase, domain 1"/>
    <property type="match status" value="1"/>
</dbReference>
<dbReference type="InterPro" id="IPR023296">
    <property type="entry name" value="Glyco_hydro_beta-prop_sf"/>
</dbReference>
<accession>A0A165L086</accession>
<comment type="subcellular location">
    <subcellularLocation>
        <location evidence="9">Cytoplasm</location>
    </subcellularLocation>
</comment>
<keyword evidence="9" id="KW-0963">Cytoplasm</keyword>
<feature type="domain" description="Glycosyl hydrolase family 32 C-terminal" evidence="11">
    <location>
        <begin position="380"/>
        <end position="465"/>
    </location>
</feature>
<protein>
    <recommendedName>
        <fullName evidence="4 8">Sucrose-6-phosphate hydrolase</fullName>
        <ecNumber evidence="3 8">3.2.1.26</ecNumber>
    </recommendedName>
    <alternativeName>
        <fullName evidence="7 9">Invertase</fullName>
    </alternativeName>
</protein>
<evidence type="ECO:0000313" key="12">
    <source>
        <dbReference type="EMBL" id="KZE50625.1"/>
    </source>
</evidence>